<reference evidence="6 7" key="1">
    <citation type="submission" date="2019-11" db="EMBL/GenBank/DDBJ databases">
        <authorList>
            <person name="Zhang X.Y."/>
        </authorList>
    </citation>
    <scope>NUCLEOTIDE SEQUENCE [LARGE SCALE GENOMIC DNA]</scope>
    <source>
        <strain evidence="6 7">C176</strain>
    </source>
</reference>
<keyword evidence="4" id="KW-0560">Oxidoreductase</keyword>
<dbReference type="GO" id="GO:0010181">
    <property type="term" value="F:FMN binding"/>
    <property type="evidence" value="ECO:0007669"/>
    <property type="project" value="InterPro"/>
</dbReference>
<sequence>MDADWAEALDTLYAQAWKRLERGVADRHAPGRHPTLATVDAAGMPQARTVVLRAADKESATLKVYSDRNADKVDQVLARPHAAIHIWDNVAHLQLRLLCEVTVQTGQAVRGIWDQLSAHARACYGFQPFSGTAVPDGVAYEKWPDPDAFAVLKLQIREMEALHLGRKHRRARFARNDGWVGQWVVP</sequence>
<dbReference type="PANTHER" id="PTHR10851:SF3">
    <property type="entry name" value="PYRIDOXINE_PYRIDOXAMINE 5'-PHOSPHATE OXIDASE 2"/>
    <property type="match status" value="1"/>
</dbReference>
<evidence type="ECO:0000256" key="2">
    <source>
        <dbReference type="ARBA" id="ARBA00022630"/>
    </source>
</evidence>
<dbReference type="SUPFAM" id="SSF50475">
    <property type="entry name" value="FMN-binding split barrel"/>
    <property type="match status" value="1"/>
</dbReference>
<dbReference type="Pfam" id="PF12766">
    <property type="entry name" value="Pyridox_oxase_2"/>
    <property type="match status" value="1"/>
</dbReference>
<protein>
    <submittedName>
        <fullName evidence="6">Pyridoxamine 5'-phosphate oxidase</fullName>
    </submittedName>
</protein>
<organism evidence="6 7">
    <name type="scientific">Spiribacter salilacus</name>
    <dbReference type="NCBI Taxonomy" id="2664894"/>
    <lineage>
        <taxon>Bacteria</taxon>
        <taxon>Pseudomonadati</taxon>
        <taxon>Pseudomonadota</taxon>
        <taxon>Gammaproteobacteria</taxon>
        <taxon>Chromatiales</taxon>
        <taxon>Ectothiorhodospiraceae</taxon>
        <taxon>Spiribacter</taxon>
    </lineage>
</organism>
<comment type="cofactor">
    <cofactor evidence="1">
        <name>FMN</name>
        <dbReference type="ChEBI" id="CHEBI:58210"/>
    </cofactor>
</comment>
<evidence type="ECO:0000256" key="4">
    <source>
        <dbReference type="ARBA" id="ARBA00023002"/>
    </source>
</evidence>
<dbReference type="EMBL" id="WJPP01000001">
    <property type="protein sequence ID" value="MRH77418.1"/>
    <property type="molecule type" value="Genomic_DNA"/>
</dbReference>
<evidence type="ECO:0000259" key="5">
    <source>
        <dbReference type="Pfam" id="PF12766"/>
    </source>
</evidence>
<dbReference type="Gene3D" id="2.30.110.10">
    <property type="entry name" value="Electron Transport, Fmn-binding Protein, Chain A"/>
    <property type="match status" value="1"/>
</dbReference>
<gene>
    <name evidence="6" type="ORF">GH984_01670</name>
</gene>
<evidence type="ECO:0000256" key="1">
    <source>
        <dbReference type="ARBA" id="ARBA00001917"/>
    </source>
</evidence>
<dbReference type="AlphaFoldDB" id="A0A6N7QQI2"/>
<keyword evidence="3" id="KW-0288">FMN</keyword>
<name>A0A6N7QQI2_9GAMM</name>
<dbReference type="InterPro" id="IPR012349">
    <property type="entry name" value="Split_barrel_FMN-bd"/>
</dbReference>
<dbReference type="RefSeq" id="WP_153718468.1">
    <property type="nucleotide sequence ID" value="NZ_WJPP01000001.1"/>
</dbReference>
<evidence type="ECO:0000313" key="6">
    <source>
        <dbReference type="EMBL" id="MRH77418.1"/>
    </source>
</evidence>
<dbReference type="Proteomes" id="UP000433788">
    <property type="component" value="Unassembled WGS sequence"/>
</dbReference>
<evidence type="ECO:0000256" key="3">
    <source>
        <dbReference type="ARBA" id="ARBA00022643"/>
    </source>
</evidence>
<comment type="caution">
    <text evidence="6">The sequence shown here is derived from an EMBL/GenBank/DDBJ whole genome shotgun (WGS) entry which is preliminary data.</text>
</comment>
<dbReference type="GO" id="GO:0008615">
    <property type="term" value="P:pyridoxine biosynthetic process"/>
    <property type="evidence" value="ECO:0007669"/>
    <property type="project" value="InterPro"/>
</dbReference>
<dbReference type="InterPro" id="IPR024624">
    <property type="entry name" value="Pyridox_Oxase_Alr4036_FMN-bd"/>
</dbReference>
<evidence type="ECO:0000313" key="7">
    <source>
        <dbReference type="Proteomes" id="UP000433788"/>
    </source>
</evidence>
<keyword evidence="7" id="KW-1185">Reference proteome</keyword>
<dbReference type="PANTHER" id="PTHR10851">
    <property type="entry name" value="PYRIDOXINE-5-PHOSPHATE OXIDASE"/>
    <property type="match status" value="1"/>
</dbReference>
<dbReference type="GO" id="GO:0004733">
    <property type="term" value="F:pyridoxamine phosphate oxidase activity"/>
    <property type="evidence" value="ECO:0007669"/>
    <property type="project" value="InterPro"/>
</dbReference>
<accession>A0A6N7QQI2</accession>
<feature type="domain" description="Pyridoxamine 5'-phosphate oxidase Alr4036 family FMN-binding" evidence="5">
    <location>
        <begin position="16"/>
        <end position="103"/>
    </location>
</feature>
<proteinExistence type="predicted"/>
<dbReference type="InterPro" id="IPR000659">
    <property type="entry name" value="Pyridox_Oxase"/>
</dbReference>
<keyword evidence="2" id="KW-0285">Flavoprotein</keyword>